<dbReference type="EMBL" id="JAPQKO010000001">
    <property type="protein sequence ID" value="KAJ5183744.1"/>
    <property type="molecule type" value="Genomic_DNA"/>
</dbReference>
<feature type="compositionally biased region" description="Low complexity" evidence="1">
    <location>
        <begin position="24"/>
        <end position="41"/>
    </location>
</feature>
<evidence type="ECO:0000313" key="3">
    <source>
        <dbReference type="EMBL" id="KAJ5183744.1"/>
    </source>
</evidence>
<evidence type="ECO:0000313" key="4">
    <source>
        <dbReference type="Proteomes" id="UP001146351"/>
    </source>
</evidence>
<reference evidence="2" key="2">
    <citation type="journal article" date="2023" name="IMA Fungus">
        <title>Comparative genomic study of the Penicillium genus elucidates a diverse pangenome and 15 lateral gene transfer events.</title>
        <authorList>
            <person name="Petersen C."/>
            <person name="Sorensen T."/>
            <person name="Nielsen M.R."/>
            <person name="Sondergaard T.E."/>
            <person name="Sorensen J.L."/>
            <person name="Fitzpatrick D.A."/>
            <person name="Frisvad J.C."/>
            <person name="Nielsen K.L."/>
        </authorList>
    </citation>
    <scope>NUCLEOTIDE SEQUENCE</scope>
    <source>
        <strain evidence="2">IBT 21917</strain>
    </source>
</reference>
<gene>
    <name evidence="3" type="ORF">N7492_001360</name>
    <name evidence="2" type="ORF">N7492_004231</name>
</gene>
<dbReference type="EMBL" id="JAPQKO010000003">
    <property type="protein sequence ID" value="KAJ5171638.1"/>
    <property type="molecule type" value="Genomic_DNA"/>
</dbReference>
<dbReference type="AlphaFoldDB" id="A0A9W9LQZ0"/>
<reference evidence="2" key="1">
    <citation type="submission" date="2022-11" db="EMBL/GenBank/DDBJ databases">
        <authorList>
            <person name="Petersen C."/>
        </authorList>
    </citation>
    <scope>NUCLEOTIDE SEQUENCE</scope>
    <source>
        <strain evidence="2">IBT 21917</strain>
    </source>
</reference>
<feature type="compositionally biased region" description="Polar residues" evidence="1">
    <location>
        <begin position="1"/>
        <end position="10"/>
    </location>
</feature>
<protein>
    <submittedName>
        <fullName evidence="2">Uncharacterized protein</fullName>
    </submittedName>
</protein>
<proteinExistence type="predicted"/>
<name>A0A9W9LQZ0_9EURO</name>
<keyword evidence="4" id="KW-1185">Reference proteome</keyword>
<dbReference type="Pfam" id="PF12511">
    <property type="entry name" value="DUF3716"/>
    <property type="match status" value="1"/>
</dbReference>
<feature type="region of interest" description="Disordered" evidence="1">
    <location>
        <begin position="1"/>
        <end position="81"/>
    </location>
</feature>
<feature type="compositionally biased region" description="Gly residues" evidence="1">
    <location>
        <begin position="42"/>
        <end position="60"/>
    </location>
</feature>
<comment type="caution">
    <text evidence="2">The sequence shown here is derived from an EMBL/GenBank/DDBJ whole genome shotgun (WGS) entry which is preliminary data.</text>
</comment>
<dbReference type="Proteomes" id="UP001146351">
    <property type="component" value="Unassembled WGS sequence"/>
</dbReference>
<evidence type="ECO:0000313" key="2">
    <source>
        <dbReference type="EMBL" id="KAJ5171638.1"/>
    </source>
</evidence>
<evidence type="ECO:0000256" key="1">
    <source>
        <dbReference type="SAM" id="MobiDB-lite"/>
    </source>
</evidence>
<dbReference type="OrthoDB" id="4324956at2759"/>
<organism evidence="2 4">
    <name type="scientific">Penicillium capsulatum</name>
    <dbReference type="NCBI Taxonomy" id="69766"/>
    <lineage>
        <taxon>Eukaryota</taxon>
        <taxon>Fungi</taxon>
        <taxon>Dikarya</taxon>
        <taxon>Ascomycota</taxon>
        <taxon>Pezizomycotina</taxon>
        <taxon>Eurotiomycetes</taxon>
        <taxon>Eurotiomycetidae</taxon>
        <taxon>Eurotiales</taxon>
        <taxon>Aspergillaceae</taxon>
        <taxon>Penicillium</taxon>
    </lineage>
</organism>
<accession>A0A9W9LQZ0</accession>
<dbReference type="InterPro" id="IPR022190">
    <property type="entry name" value="DUF3716"/>
</dbReference>
<sequence>MENLDPTSPKSSNGEDNGEGPSGGSSPPRGNRPLRGNTGLSGLRGGRGTGGATGQRGGGTTIPFLASEKAGDEDPGDNPGEWANLIETHAWDCFKKGNGDYTESTSFGNLKVLSSKRDLYVRKAPAADIFARINSRTQNAEAALAQVKGTPDDNECDRCEKKAGPFTTCVIVEDELNGACANCHWQSNGAACSFRRNKEGATRATRNRGKQPASSAAVTKAIKQKKSDYTQRLRELFKQGEYLQDMVDSTVTTVKTLRSNVEGSQTTLAGVVKSLQKQQTNLTEYHDESKALIDEIMEDWDE</sequence>